<dbReference type="SUPFAM" id="SSF141673">
    <property type="entry name" value="MOSC N-terminal domain-like"/>
    <property type="match status" value="1"/>
</dbReference>
<dbReference type="KEGG" id="csl:COCSUDRAFT_39151"/>
<dbReference type="InterPro" id="IPR005302">
    <property type="entry name" value="MoCF_Sase_C"/>
</dbReference>
<dbReference type="PANTHER" id="PTHR14237:SF19">
    <property type="entry name" value="MITOCHONDRIAL AMIDOXIME REDUCING COMPONENT 1"/>
    <property type="match status" value="1"/>
</dbReference>
<dbReference type="Pfam" id="PF03476">
    <property type="entry name" value="MOSC_N"/>
    <property type="match status" value="1"/>
</dbReference>
<accession>I0ZA26</accession>
<organism evidence="3 4">
    <name type="scientific">Coccomyxa subellipsoidea (strain C-169)</name>
    <name type="common">Green microalga</name>
    <dbReference type="NCBI Taxonomy" id="574566"/>
    <lineage>
        <taxon>Eukaryota</taxon>
        <taxon>Viridiplantae</taxon>
        <taxon>Chlorophyta</taxon>
        <taxon>core chlorophytes</taxon>
        <taxon>Trebouxiophyceae</taxon>
        <taxon>Trebouxiophyceae incertae sedis</taxon>
        <taxon>Coccomyxaceae</taxon>
        <taxon>Coccomyxa</taxon>
        <taxon>Coccomyxa subellipsoidea</taxon>
    </lineage>
</organism>
<dbReference type="SUPFAM" id="SSF50800">
    <property type="entry name" value="PK beta-barrel domain-like"/>
    <property type="match status" value="1"/>
</dbReference>
<dbReference type="eggNOG" id="KOG2362">
    <property type="taxonomic scope" value="Eukaryota"/>
</dbReference>
<dbReference type="PANTHER" id="PTHR14237">
    <property type="entry name" value="MOLYBDOPTERIN COFACTOR SULFURASE MOSC"/>
    <property type="match status" value="1"/>
</dbReference>
<sequence length="291" mass="32093">MPTVSSLRVYPVKGCKGILIDQGVVTETGFAYDRHWLCVTADSGRFYSQRNEARLALVEQVPLVPHSNGSEPEERQVVCWEWKGIARDEGAEANAWFTEYLGKPSQLVRFLGRPGTNDAAADRSKKRRPAVPPGWGAVPGHEIAFSDRLPFLLTTEASLRGLNEALGKGEAVPMERFRPNIVVSDTGEPFSEDAWEAFTVQGPGHAPCKFRTVVPCDRCKVTTTNQETLKVGKEPLQTLAKIRSLEQLSFIPKERFPSHAVFFGWLCVAMGQGTVKVGDEVLASLRDGPIE</sequence>
<evidence type="ECO:0000313" key="3">
    <source>
        <dbReference type="EMBL" id="EIE27495.1"/>
    </source>
</evidence>
<dbReference type="InterPro" id="IPR005303">
    <property type="entry name" value="MOCOS_middle"/>
</dbReference>
<evidence type="ECO:0000313" key="4">
    <source>
        <dbReference type="Proteomes" id="UP000007264"/>
    </source>
</evidence>
<dbReference type="STRING" id="574566.I0ZA26"/>
<proteinExistence type="predicted"/>
<evidence type="ECO:0000259" key="2">
    <source>
        <dbReference type="PROSITE" id="PS51340"/>
    </source>
</evidence>
<dbReference type="GO" id="GO:0030170">
    <property type="term" value="F:pyridoxal phosphate binding"/>
    <property type="evidence" value="ECO:0007669"/>
    <property type="project" value="InterPro"/>
</dbReference>
<keyword evidence="4" id="KW-1185">Reference proteome</keyword>
<dbReference type="RefSeq" id="XP_005652039.1">
    <property type="nucleotide sequence ID" value="XM_005651982.1"/>
</dbReference>
<dbReference type="PROSITE" id="PS51340">
    <property type="entry name" value="MOSC"/>
    <property type="match status" value="1"/>
</dbReference>
<dbReference type="InterPro" id="IPR011037">
    <property type="entry name" value="Pyrv_Knase-like_insert_dom_sf"/>
</dbReference>
<protein>
    <recommendedName>
        <fullName evidence="2">MOSC domain-containing protein</fullName>
    </recommendedName>
</protein>
<reference evidence="3 4" key="1">
    <citation type="journal article" date="2012" name="Genome Biol.">
        <title>The genome of the polar eukaryotic microalga coccomyxa subellipsoidea reveals traits of cold adaptation.</title>
        <authorList>
            <person name="Blanc G."/>
            <person name="Agarkova I."/>
            <person name="Grimwood J."/>
            <person name="Kuo A."/>
            <person name="Brueggeman A."/>
            <person name="Dunigan D."/>
            <person name="Gurnon J."/>
            <person name="Ladunga I."/>
            <person name="Lindquist E."/>
            <person name="Lucas S."/>
            <person name="Pangilinan J."/>
            <person name="Proschold T."/>
            <person name="Salamov A."/>
            <person name="Schmutz J."/>
            <person name="Weeks D."/>
            <person name="Yamada T."/>
            <person name="Claverie J.M."/>
            <person name="Grigoriev I."/>
            <person name="Van Etten J."/>
            <person name="Lomsadze A."/>
            <person name="Borodovsky M."/>
        </authorList>
    </citation>
    <scope>NUCLEOTIDE SEQUENCE [LARGE SCALE GENOMIC DNA]</scope>
    <source>
        <strain evidence="3 4">C-169</strain>
    </source>
</reference>
<comment type="caution">
    <text evidence="3">The sequence shown here is derived from an EMBL/GenBank/DDBJ whole genome shotgun (WGS) entry which is preliminary data.</text>
</comment>
<gene>
    <name evidence="3" type="ORF">COCSUDRAFT_39151</name>
</gene>
<name>I0ZA26_COCSC</name>
<feature type="region of interest" description="Disordered" evidence="1">
    <location>
        <begin position="113"/>
        <end position="133"/>
    </location>
</feature>
<dbReference type="GO" id="GO:0030151">
    <property type="term" value="F:molybdenum ion binding"/>
    <property type="evidence" value="ECO:0007669"/>
    <property type="project" value="InterPro"/>
</dbReference>
<dbReference type="Proteomes" id="UP000007264">
    <property type="component" value="Unassembled WGS sequence"/>
</dbReference>
<feature type="domain" description="MOSC" evidence="2">
    <location>
        <begin position="128"/>
        <end position="284"/>
    </location>
</feature>
<dbReference type="GO" id="GO:0003824">
    <property type="term" value="F:catalytic activity"/>
    <property type="evidence" value="ECO:0007669"/>
    <property type="project" value="InterPro"/>
</dbReference>
<dbReference type="GeneID" id="17045510"/>
<evidence type="ECO:0000256" key="1">
    <source>
        <dbReference type="SAM" id="MobiDB-lite"/>
    </source>
</evidence>
<dbReference type="Pfam" id="PF03473">
    <property type="entry name" value="MOSC"/>
    <property type="match status" value="1"/>
</dbReference>
<dbReference type="OrthoDB" id="17255at2759"/>
<dbReference type="AlphaFoldDB" id="I0ZA26"/>
<dbReference type="EMBL" id="AGSI01000001">
    <property type="protein sequence ID" value="EIE27495.1"/>
    <property type="molecule type" value="Genomic_DNA"/>
</dbReference>